<keyword evidence="3" id="KW-0804">Transcription</keyword>
<protein>
    <submittedName>
        <fullName evidence="5">Helix-turn-helix transcriptional regulator</fullName>
    </submittedName>
</protein>
<gene>
    <name evidence="5" type="ORF">C2800_02925</name>
</gene>
<dbReference type="CDD" id="cd00093">
    <property type="entry name" value="HTH_XRE"/>
    <property type="match status" value="1"/>
</dbReference>
<reference evidence="5 6" key="1">
    <citation type="journal article" date="2018" name="Front. Microbiol.">
        <title>Genetic and Phylogenetic Characteristics of Pasteurella multocida Isolates From Different Host Species.</title>
        <authorList>
            <person name="Peng Z."/>
            <person name="Liang W."/>
            <person name="Wang F."/>
            <person name="Xu Z."/>
            <person name="Xie Z."/>
            <person name="Lian Z."/>
            <person name="Hua L."/>
            <person name="Zhou R."/>
            <person name="Chen H."/>
            <person name="Wu B."/>
        </authorList>
    </citation>
    <scope>NUCLEOTIDE SEQUENCE [LARGE SCALE GENOMIC DNA]</scope>
    <source>
        <strain evidence="5 6">HNA06</strain>
    </source>
</reference>
<dbReference type="Gene3D" id="1.10.260.40">
    <property type="entry name" value="lambda repressor-like DNA-binding domains"/>
    <property type="match status" value="1"/>
</dbReference>
<evidence type="ECO:0000256" key="1">
    <source>
        <dbReference type="ARBA" id="ARBA00023015"/>
    </source>
</evidence>
<keyword evidence="1" id="KW-0805">Transcription regulation</keyword>
<dbReference type="SUPFAM" id="SSF47413">
    <property type="entry name" value="lambda repressor-like DNA-binding domains"/>
    <property type="match status" value="1"/>
</dbReference>
<keyword evidence="2" id="KW-0238">DNA-binding</keyword>
<feature type="domain" description="HTH cro/C1-type" evidence="4">
    <location>
        <begin position="28"/>
        <end position="70"/>
    </location>
</feature>
<dbReference type="AlphaFoldDB" id="A0A849CNA1"/>
<evidence type="ECO:0000313" key="6">
    <source>
        <dbReference type="Proteomes" id="UP000540079"/>
    </source>
</evidence>
<evidence type="ECO:0000313" key="5">
    <source>
        <dbReference type="EMBL" id="NNI78390.1"/>
    </source>
</evidence>
<dbReference type="InterPro" id="IPR039418">
    <property type="entry name" value="LexA-like"/>
</dbReference>
<accession>A0A849CNA1</accession>
<name>A0A849CNA1_PASMD</name>
<evidence type="ECO:0000256" key="2">
    <source>
        <dbReference type="ARBA" id="ARBA00023125"/>
    </source>
</evidence>
<dbReference type="PROSITE" id="PS50943">
    <property type="entry name" value="HTH_CROC1"/>
    <property type="match status" value="1"/>
</dbReference>
<comment type="caution">
    <text evidence="5">The sequence shown here is derived from an EMBL/GenBank/DDBJ whole genome shotgun (WGS) entry which is preliminary data.</text>
</comment>
<dbReference type="GO" id="GO:0003677">
    <property type="term" value="F:DNA binding"/>
    <property type="evidence" value="ECO:0007669"/>
    <property type="project" value="UniProtKB-KW"/>
</dbReference>
<dbReference type="Pfam" id="PF01381">
    <property type="entry name" value="HTH_3"/>
    <property type="match status" value="1"/>
</dbReference>
<dbReference type="Pfam" id="PF00717">
    <property type="entry name" value="Peptidase_S24"/>
    <property type="match status" value="1"/>
</dbReference>
<dbReference type="SMART" id="SM00530">
    <property type="entry name" value="HTH_XRE"/>
    <property type="match status" value="1"/>
</dbReference>
<dbReference type="InterPro" id="IPR010982">
    <property type="entry name" value="Lambda_DNA-bd_dom_sf"/>
</dbReference>
<dbReference type="EMBL" id="PPVL01000002">
    <property type="protein sequence ID" value="NNI78390.1"/>
    <property type="molecule type" value="Genomic_DNA"/>
</dbReference>
<dbReference type="Proteomes" id="UP000540079">
    <property type="component" value="Unassembled WGS sequence"/>
</dbReference>
<dbReference type="PANTHER" id="PTHR40661">
    <property type="match status" value="1"/>
</dbReference>
<dbReference type="PANTHER" id="PTHR40661:SF3">
    <property type="entry name" value="FELS-1 PROPHAGE TRANSCRIPTIONAL REGULATOR"/>
    <property type="match status" value="1"/>
</dbReference>
<dbReference type="InterPro" id="IPR015927">
    <property type="entry name" value="Peptidase_S24_S26A/B/C"/>
</dbReference>
<sequence length="236" mass="26449">MSKPNIYDKDFSERMSLIAKTLFKDNYSEFARAVGVVQPSLVRWVKGEADTSRTNLIKIAEVTNVSVEWLLTGKGEMFKSAENTIKKNATSVSEPSNVVMIPSYSSIQVSAGFGSFNDGVTKPDDYIPYPTSLLQKLGVKPQFAAVFWANGTSMRPTIDDKDQMLVDLARKEIKGNNIYLVQSESSVWVKRVKMNWNSIELISDNQEEYKPIILSKDEAEKLQVIGLVTHIGKNMI</sequence>
<dbReference type="Gene3D" id="2.10.109.10">
    <property type="entry name" value="Umud Fragment, subunit A"/>
    <property type="match status" value="1"/>
</dbReference>
<evidence type="ECO:0000259" key="4">
    <source>
        <dbReference type="PROSITE" id="PS50943"/>
    </source>
</evidence>
<evidence type="ECO:0000256" key="3">
    <source>
        <dbReference type="ARBA" id="ARBA00023163"/>
    </source>
</evidence>
<dbReference type="InterPro" id="IPR036286">
    <property type="entry name" value="LexA/Signal_pep-like_sf"/>
</dbReference>
<dbReference type="InterPro" id="IPR001387">
    <property type="entry name" value="Cro/C1-type_HTH"/>
</dbReference>
<dbReference type="RefSeq" id="WP_075270726.1">
    <property type="nucleotide sequence ID" value="NZ_CP015567.1"/>
</dbReference>
<dbReference type="CDD" id="cd06529">
    <property type="entry name" value="S24_LexA-like"/>
    <property type="match status" value="1"/>
</dbReference>
<dbReference type="SUPFAM" id="SSF51306">
    <property type="entry name" value="LexA/Signal peptidase"/>
    <property type="match status" value="1"/>
</dbReference>
<organism evidence="5 6">
    <name type="scientific">Pasteurella multocida</name>
    <dbReference type="NCBI Taxonomy" id="747"/>
    <lineage>
        <taxon>Bacteria</taxon>
        <taxon>Pseudomonadati</taxon>
        <taxon>Pseudomonadota</taxon>
        <taxon>Gammaproteobacteria</taxon>
        <taxon>Pasteurellales</taxon>
        <taxon>Pasteurellaceae</taxon>
        <taxon>Pasteurella</taxon>
    </lineage>
</organism>
<proteinExistence type="predicted"/>